<evidence type="ECO:0000256" key="1">
    <source>
        <dbReference type="SAM" id="MobiDB-lite"/>
    </source>
</evidence>
<evidence type="ECO:0000256" key="2">
    <source>
        <dbReference type="SAM" id="SignalP"/>
    </source>
</evidence>
<reference evidence="4" key="1">
    <citation type="submission" date="2013-03" db="EMBL/GenBank/DDBJ databases">
        <title>The Genome Sequence of Anopheles minimus MINIMUS1.</title>
        <authorList>
            <consortium name="The Broad Institute Genomics Platform"/>
            <person name="Neafsey D.E."/>
            <person name="Walton C."/>
            <person name="Walker B."/>
            <person name="Young S.K."/>
            <person name="Zeng Q."/>
            <person name="Gargeya S."/>
            <person name="Fitzgerald M."/>
            <person name="Haas B."/>
            <person name="Abouelleil A."/>
            <person name="Allen A.W."/>
            <person name="Alvarado L."/>
            <person name="Arachchi H.M."/>
            <person name="Berlin A.M."/>
            <person name="Chapman S.B."/>
            <person name="Gainer-Dewar J."/>
            <person name="Goldberg J."/>
            <person name="Griggs A."/>
            <person name="Gujja S."/>
            <person name="Hansen M."/>
            <person name="Howarth C."/>
            <person name="Imamovic A."/>
            <person name="Ireland A."/>
            <person name="Larimer J."/>
            <person name="McCowan C."/>
            <person name="Murphy C."/>
            <person name="Pearson M."/>
            <person name="Poon T.W."/>
            <person name="Priest M."/>
            <person name="Roberts A."/>
            <person name="Saif S."/>
            <person name="Shea T."/>
            <person name="Sisk P."/>
            <person name="Sykes S."/>
            <person name="Wortman J."/>
            <person name="Nusbaum C."/>
            <person name="Birren B."/>
        </authorList>
    </citation>
    <scope>NUCLEOTIDE SEQUENCE [LARGE SCALE GENOMIC DNA]</scope>
    <source>
        <strain evidence="4">MINIMUS1</strain>
    </source>
</reference>
<feature type="signal peptide" evidence="2">
    <location>
        <begin position="1"/>
        <end position="17"/>
    </location>
</feature>
<dbReference type="AlphaFoldDB" id="A0A182WLE0"/>
<dbReference type="VEuPathDB" id="VectorBase:AMIN011219"/>
<feature type="compositionally biased region" description="Low complexity" evidence="1">
    <location>
        <begin position="406"/>
        <end position="420"/>
    </location>
</feature>
<feature type="region of interest" description="Disordered" evidence="1">
    <location>
        <begin position="80"/>
        <end position="123"/>
    </location>
</feature>
<sequence>MLSVVITVVCFVCYCCHRNIKKRSNSIYRQQWLETEANMEIYSVEQCYDPPATGSGGFFMDGSSTAGDYQSLPMVTSAINHTSHHPQYPSYHHQHYHQQQQQQQQHHYQYTPYPNGPPPSYDTVVAQDELLASVSRRKRNYAPDARPTAGPSSHSCSDPESHDCDKQSVCPESSTPLLPKTSARSQRRSGVSASNERTYSDDPAEEPLCRTNVQQLPDGTVDIYEGETSCSCPTMTTGSSISRAGGDGGSIGQAVPPIYCRNCGYFVEGSRDSSTSPVSTVRLPTLLSPRPLVDPIELMRNETLLVDYETMSVETTPARPNEGHDDDVNRNNTIDDTATRVDIDMLTMQMMAAASSTSPTAGQLDTVNNNSNTANETKNWHYSIDVVAPDSSNNATSLNGEDGPGRTATSSSSRANSENNNIITDLSAAISATDHRESPASASDIIHQCSNTSSNQCCNLLNSYLQPAGGEDSTTLVEDHTNGNSALVMTRNSCSETEPSGIRSLLNENGLVRLDMSQIIDNTGLPTYEAALKLESSGYV</sequence>
<accession>A0A182WLE0</accession>
<organism evidence="3 4">
    <name type="scientific">Anopheles minimus</name>
    <dbReference type="NCBI Taxonomy" id="112268"/>
    <lineage>
        <taxon>Eukaryota</taxon>
        <taxon>Metazoa</taxon>
        <taxon>Ecdysozoa</taxon>
        <taxon>Arthropoda</taxon>
        <taxon>Hexapoda</taxon>
        <taxon>Insecta</taxon>
        <taxon>Pterygota</taxon>
        <taxon>Neoptera</taxon>
        <taxon>Endopterygota</taxon>
        <taxon>Diptera</taxon>
        <taxon>Nematocera</taxon>
        <taxon>Culicoidea</taxon>
        <taxon>Culicidae</taxon>
        <taxon>Anophelinae</taxon>
        <taxon>Anopheles</taxon>
    </lineage>
</organism>
<dbReference type="EnsemblMetazoa" id="AMIN011219-RA">
    <property type="protein sequence ID" value="AMIN011219-PA"/>
    <property type="gene ID" value="AMIN011219"/>
</dbReference>
<feature type="region of interest" description="Disordered" evidence="1">
    <location>
        <begin position="391"/>
        <end position="420"/>
    </location>
</feature>
<keyword evidence="2" id="KW-0732">Signal</keyword>
<feature type="compositionally biased region" description="Basic and acidic residues" evidence="1">
    <location>
        <begin position="157"/>
        <end position="166"/>
    </location>
</feature>
<evidence type="ECO:0000313" key="3">
    <source>
        <dbReference type="EnsemblMetazoa" id="AMIN011219-PA"/>
    </source>
</evidence>
<feature type="compositionally biased region" description="Low complexity" evidence="1">
    <location>
        <begin position="85"/>
        <end position="113"/>
    </location>
</feature>
<reference evidence="3" key="2">
    <citation type="submission" date="2020-05" db="UniProtKB">
        <authorList>
            <consortium name="EnsemblMetazoa"/>
        </authorList>
    </citation>
    <scope>IDENTIFICATION</scope>
    <source>
        <strain evidence="3">MINIMUS1</strain>
    </source>
</reference>
<feature type="chain" id="PRO_5008141645" evidence="2">
    <location>
        <begin position="18"/>
        <end position="540"/>
    </location>
</feature>
<dbReference type="Proteomes" id="UP000075920">
    <property type="component" value="Unassembled WGS sequence"/>
</dbReference>
<feature type="region of interest" description="Disordered" evidence="1">
    <location>
        <begin position="138"/>
        <end position="207"/>
    </location>
</feature>
<feature type="compositionally biased region" description="Polar residues" evidence="1">
    <location>
        <begin position="170"/>
        <end position="197"/>
    </location>
</feature>
<proteinExistence type="predicted"/>
<keyword evidence="4" id="KW-1185">Reference proteome</keyword>
<protein>
    <submittedName>
        <fullName evidence="3">Uncharacterized protein</fullName>
    </submittedName>
</protein>
<name>A0A182WLE0_9DIPT</name>
<evidence type="ECO:0000313" key="4">
    <source>
        <dbReference type="Proteomes" id="UP000075920"/>
    </source>
</evidence>